<dbReference type="Proteomes" id="UP000230760">
    <property type="component" value="Unassembled WGS sequence"/>
</dbReference>
<dbReference type="Pfam" id="PF07603">
    <property type="entry name" value="Lcl_C"/>
    <property type="match status" value="1"/>
</dbReference>
<reference evidence="3" key="1">
    <citation type="submission" date="2017-09" db="EMBL/GenBank/DDBJ databases">
        <title>Depth-based differentiation of microbial function through sediment-hosted aquifers and enrichment of novel symbionts in the deep terrestrial subsurface.</title>
        <authorList>
            <person name="Probst A.J."/>
            <person name="Ladd B."/>
            <person name="Jarett J.K."/>
            <person name="Geller-Mcgrath D.E."/>
            <person name="Sieber C.M.K."/>
            <person name="Emerson J.B."/>
            <person name="Anantharaman K."/>
            <person name="Thomas B.C."/>
            <person name="Malmstrom R."/>
            <person name="Stieglmeier M."/>
            <person name="Klingl A."/>
            <person name="Woyke T."/>
            <person name="Ryan C.M."/>
            <person name="Banfield J.F."/>
        </authorList>
    </citation>
    <scope>NUCLEOTIDE SEQUENCE [LARGE SCALE GENOMIC DNA]</scope>
</reference>
<comment type="caution">
    <text evidence="2">The sequence shown here is derived from an EMBL/GenBank/DDBJ whole genome shotgun (WGS) entry which is preliminary data.</text>
</comment>
<sequence>MDNEIIIESHKNMRNRVIFQIFLTILISVLVVSTVARAGTITPPSGTASAKFYTLTEIYKFITNNTTATEGGHSFTFSDSLTGTHHTLTEIYSALSTLISASKVKLGTTYLGVAGTLTPDGGIAGVADLFNGKTAHLTNDWNLDTGTLNLACNTATFNATANKVADTYDGSGDGTNRWCMTSSGNAVEGNILSSIKAWVDGVEITGSMTNVDQQTITPTTSNQTITQGYHSGTGYCAGDAALITTNIRSGVNIFGVAGDSNVVNTSSGTAVAGDICNSTKAWVDGSEITGNRTSCSTAIDYSPQRYMTYDDYNCANNNGETNNPCGVGDAESTAEEVTWTLTNTDDSPPADLTSGKVYQDSRTGLYWSGYFSTATSNSFTIDCTDASINAGTCDPGSYATKGDAITLCDNLSLDADGGGDETDWRLPSQKELLQAYIDGEANNLSNPDGSFWSTTESYNNTINARYVYLLTGTASSGAKTTAYYVRCVRP</sequence>
<dbReference type="EMBL" id="PFPB01000030">
    <property type="protein sequence ID" value="PIZ89019.1"/>
    <property type="molecule type" value="Genomic_DNA"/>
</dbReference>
<dbReference type="InterPro" id="IPR011460">
    <property type="entry name" value="Lcl_C"/>
</dbReference>
<feature type="domain" description="Lcl C-terminal" evidence="1">
    <location>
        <begin position="357"/>
        <end position="489"/>
    </location>
</feature>
<evidence type="ECO:0000313" key="3">
    <source>
        <dbReference type="Proteomes" id="UP000230760"/>
    </source>
</evidence>
<evidence type="ECO:0000259" key="1">
    <source>
        <dbReference type="Pfam" id="PF07603"/>
    </source>
</evidence>
<organism evidence="2 3">
    <name type="scientific">Candidatus Nealsonbacteria bacterium CG_4_10_14_0_2_um_filter_38_17</name>
    <dbReference type="NCBI Taxonomy" id="1974680"/>
    <lineage>
        <taxon>Bacteria</taxon>
        <taxon>Candidatus Nealsoniibacteriota</taxon>
    </lineage>
</organism>
<accession>A0A2M7UYJ2</accession>
<protein>
    <recommendedName>
        <fullName evidence="1">Lcl C-terminal domain-containing protein</fullName>
    </recommendedName>
</protein>
<name>A0A2M7UYJ2_9BACT</name>
<dbReference type="AlphaFoldDB" id="A0A2M7UYJ2"/>
<gene>
    <name evidence="2" type="ORF">COX90_01465</name>
</gene>
<proteinExistence type="predicted"/>
<evidence type="ECO:0000313" key="2">
    <source>
        <dbReference type="EMBL" id="PIZ89019.1"/>
    </source>
</evidence>